<name>A0A450YIU6_9GAMM</name>
<gene>
    <name evidence="1" type="ORF">BECKTC1821D_GA0114238_101039</name>
</gene>
<dbReference type="AlphaFoldDB" id="A0A450YIU6"/>
<dbReference type="EMBL" id="CAADFS010000010">
    <property type="protein sequence ID" value="VFK41477.1"/>
    <property type="molecule type" value="Genomic_DNA"/>
</dbReference>
<protein>
    <submittedName>
        <fullName evidence="1">Uncharacterized protein</fullName>
    </submittedName>
</protein>
<organism evidence="1">
    <name type="scientific">Candidatus Kentrum sp. TC</name>
    <dbReference type="NCBI Taxonomy" id="2126339"/>
    <lineage>
        <taxon>Bacteria</taxon>
        <taxon>Pseudomonadati</taxon>
        <taxon>Pseudomonadota</taxon>
        <taxon>Gammaproteobacteria</taxon>
        <taxon>Candidatus Kentrum</taxon>
    </lineage>
</organism>
<accession>A0A450YIU6</accession>
<evidence type="ECO:0000313" key="1">
    <source>
        <dbReference type="EMBL" id="VFK41477.1"/>
    </source>
</evidence>
<sequence length="114" mass="12796">MTIATIRIAEKKVRAHRIIASCDTTPVFEISEHAFDFVAMFVKRFIVGNIDSAVLPGGLDSLTARGFAKPIGVMAAIRWKKRRGRQSLDQRSGSFVIAYPSFGQNFKQNFEEIF</sequence>
<reference evidence="1" key="1">
    <citation type="submission" date="2019-02" db="EMBL/GenBank/DDBJ databases">
        <authorList>
            <person name="Gruber-Vodicka R. H."/>
            <person name="Seah K. B. B."/>
        </authorList>
    </citation>
    <scope>NUCLEOTIDE SEQUENCE</scope>
    <source>
        <strain evidence="1">BECK_BZ123</strain>
    </source>
</reference>
<proteinExistence type="predicted"/>